<evidence type="ECO:0000256" key="2">
    <source>
        <dbReference type="SAM" id="MobiDB-lite"/>
    </source>
</evidence>
<keyword evidence="4" id="KW-1185">Reference proteome</keyword>
<feature type="region of interest" description="Disordered" evidence="2">
    <location>
        <begin position="1"/>
        <end position="37"/>
    </location>
</feature>
<dbReference type="InterPro" id="IPR040300">
    <property type="entry name" value="At3g49055-like"/>
</dbReference>
<protein>
    <recommendedName>
        <fullName evidence="5">Paramyosin</fullName>
    </recommendedName>
</protein>
<feature type="coiled-coil region" evidence="1">
    <location>
        <begin position="471"/>
        <end position="560"/>
    </location>
</feature>
<evidence type="ECO:0000313" key="4">
    <source>
        <dbReference type="Proteomes" id="UP001374535"/>
    </source>
</evidence>
<feature type="coiled-coil region" evidence="1">
    <location>
        <begin position="349"/>
        <end position="376"/>
    </location>
</feature>
<dbReference type="AlphaFoldDB" id="A0AAQ3SAK0"/>
<feature type="compositionally biased region" description="Basic and acidic residues" evidence="2">
    <location>
        <begin position="89"/>
        <end position="122"/>
    </location>
</feature>
<accession>A0AAQ3SAK0</accession>
<dbReference type="PANTHER" id="PTHR34937:SF1">
    <property type="entry name" value="PARAMYOSIN"/>
    <property type="match status" value="1"/>
</dbReference>
<keyword evidence="1" id="KW-0175">Coiled coil</keyword>
<feature type="coiled-coil region" evidence="1">
    <location>
        <begin position="170"/>
        <end position="250"/>
    </location>
</feature>
<gene>
    <name evidence="3" type="ORF">V8G54_001002</name>
</gene>
<organism evidence="3 4">
    <name type="scientific">Vigna mungo</name>
    <name type="common">Black gram</name>
    <name type="synonym">Phaseolus mungo</name>
    <dbReference type="NCBI Taxonomy" id="3915"/>
    <lineage>
        <taxon>Eukaryota</taxon>
        <taxon>Viridiplantae</taxon>
        <taxon>Streptophyta</taxon>
        <taxon>Embryophyta</taxon>
        <taxon>Tracheophyta</taxon>
        <taxon>Spermatophyta</taxon>
        <taxon>Magnoliopsida</taxon>
        <taxon>eudicotyledons</taxon>
        <taxon>Gunneridae</taxon>
        <taxon>Pentapetalae</taxon>
        <taxon>rosids</taxon>
        <taxon>fabids</taxon>
        <taxon>Fabales</taxon>
        <taxon>Fabaceae</taxon>
        <taxon>Papilionoideae</taxon>
        <taxon>50 kb inversion clade</taxon>
        <taxon>NPAAA clade</taxon>
        <taxon>indigoferoid/millettioid clade</taxon>
        <taxon>Phaseoleae</taxon>
        <taxon>Vigna</taxon>
    </lineage>
</organism>
<evidence type="ECO:0000256" key="1">
    <source>
        <dbReference type="SAM" id="Coils"/>
    </source>
</evidence>
<sequence>MAGAGDLDSDAVLSDVEDDGGDPIPVETKAPSSGDVSVEKLREVLAELDRERQARVAAENTKSELQVSFNRLKTLAHEAIKKRDEFGRQRDDAVREKEETAKQLEENKKQLEETAKERDALRSEIGNSSHMLVTGMEKISAKVSNFAGSALPLPRSQKYTGMAAVAYGIIKRANEIVEELLKQNEAAVKARNEAREQMEQRNYEIAIEVSQLEATISGLRDEVAKKVSIVEDLERELAVRDKRLNEVAENLSKEQSEALQLKEFVGECEDKLSSLESRIESQRPLLIDQLSLVSKIHNQICSVVKIIDDGGTEELSESLFVPQETDVEENIRASLAGMESIYELTKIVVQKAKDVVEEKNSEIKTLDETVTRLVREKDQIGSLLRSALSKRMAIDASSKKSELFQAAENGLREAGIDFKFSKLLGDGKVAASNEKLDKTEKEEDEIYSLAGALEDVVKASQLEIIELKHTVGELRAELSLLKQHIEAQAKELDQRMHRIEELEEKERVANENGHLIVYASVTRYQLGLFVIQIEGLMMDIAAAEEEINRWKVAAEQEADAGRGVEQEFVSQGTAQLSSLTPTSDPQLSRTWVELPIFETDNRRTSNLMASSLLLVVMNHLKSLNDYIPYMIAHMQEPLGLMHGYCAGSRIGFSRRMA</sequence>
<dbReference type="PANTHER" id="PTHR34937">
    <property type="entry name" value="OS08G0559800 PROTEIN"/>
    <property type="match status" value="1"/>
</dbReference>
<reference evidence="3 4" key="1">
    <citation type="journal article" date="2023" name="Life. Sci Alliance">
        <title>Evolutionary insights into 3D genome organization and epigenetic landscape of Vigna mungo.</title>
        <authorList>
            <person name="Junaid A."/>
            <person name="Singh B."/>
            <person name="Bhatia S."/>
        </authorList>
    </citation>
    <scope>NUCLEOTIDE SEQUENCE [LARGE SCALE GENOMIC DNA]</scope>
    <source>
        <strain evidence="3">Urdbean</strain>
    </source>
</reference>
<feature type="region of interest" description="Disordered" evidence="2">
    <location>
        <begin position="89"/>
        <end position="123"/>
    </location>
</feature>
<evidence type="ECO:0000313" key="3">
    <source>
        <dbReference type="EMBL" id="WVZ22458.1"/>
    </source>
</evidence>
<dbReference type="EMBL" id="CP144700">
    <property type="protein sequence ID" value="WVZ22458.1"/>
    <property type="molecule type" value="Genomic_DNA"/>
</dbReference>
<proteinExistence type="predicted"/>
<evidence type="ECO:0008006" key="5">
    <source>
        <dbReference type="Google" id="ProtNLM"/>
    </source>
</evidence>
<dbReference type="Proteomes" id="UP001374535">
    <property type="component" value="Chromosome 1"/>
</dbReference>
<name>A0AAQ3SAK0_VIGMU</name>